<comment type="similarity">
    <text evidence="1">Belongs to the UPF0065 (bug) family.</text>
</comment>
<reference evidence="3 4" key="1">
    <citation type="submission" date="2020-02" db="EMBL/GenBank/DDBJ databases">
        <authorList>
            <person name="Kim H.M."/>
            <person name="Jeon C.O."/>
        </authorList>
    </citation>
    <scope>NUCLEOTIDE SEQUENCE [LARGE SCALE GENOMIC DNA]</scope>
    <source>
        <strain evidence="3 4">PeD5</strain>
    </source>
</reference>
<keyword evidence="4" id="KW-1185">Reference proteome</keyword>
<comment type="caution">
    <text evidence="3">The sequence shown here is derived from an EMBL/GenBank/DDBJ whole genome shotgun (WGS) entry which is preliminary data.</text>
</comment>
<dbReference type="EMBL" id="JAAIKB010000002">
    <property type="protein sequence ID" value="NGM20075.1"/>
    <property type="molecule type" value="Genomic_DNA"/>
</dbReference>
<feature type="chain" id="PRO_5026798221" evidence="2">
    <location>
        <begin position="25"/>
        <end position="332"/>
    </location>
</feature>
<dbReference type="InterPro" id="IPR005064">
    <property type="entry name" value="BUG"/>
</dbReference>
<dbReference type="Gene3D" id="3.40.190.10">
    <property type="entry name" value="Periplasmic binding protein-like II"/>
    <property type="match status" value="1"/>
</dbReference>
<feature type="signal peptide" evidence="2">
    <location>
        <begin position="1"/>
        <end position="24"/>
    </location>
</feature>
<name>A0A6M1LIB2_9PROT</name>
<organism evidence="3 4">
    <name type="scientific">Falsiroseomonas algicola</name>
    <dbReference type="NCBI Taxonomy" id="2716930"/>
    <lineage>
        <taxon>Bacteria</taxon>
        <taxon>Pseudomonadati</taxon>
        <taxon>Pseudomonadota</taxon>
        <taxon>Alphaproteobacteria</taxon>
        <taxon>Acetobacterales</taxon>
        <taxon>Roseomonadaceae</taxon>
        <taxon>Falsiroseomonas</taxon>
    </lineage>
</organism>
<gene>
    <name evidence="3" type="ORF">G3576_08625</name>
</gene>
<dbReference type="AlphaFoldDB" id="A0A6M1LIB2"/>
<dbReference type="PANTHER" id="PTHR42928:SF5">
    <property type="entry name" value="BLR1237 PROTEIN"/>
    <property type="match status" value="1"/>
</dbReference>
<sequence length="332" mass="34972">MQRRTLLAAGLPLGASLLATPALAQQGAAQGNPWPGNRQVRIVITYPPGGTTDFVARLYAQALAAQTGGNFVVDNRSGGGGVVGWTNVVRSANDGTTLLLTDNSLATAPPLYPNLGFDIRQDFTPVSLLVDYPTVFVVPAASPVRTLREYVDMVRGKPADANFYGSMGAGSSPHLYTEYLQDIAAIRMTHVPYRGMGPAFADLLAGRIGLLIAAPATVMGAIADGRARAIAIGTTGGRIPSLPDVATAKEQGFDFTYSFWYGLLGPRGMDPALVSAIKAECDKVLANPENRARFVQQGATPVAGDGAALRAVMDSDLERWSAVVREKGIKLE</sequence>
<protein>
    <submittedName>
        <fullName evidence="3">Tripartite tricarboxylate transporter substrate binding protein</fullName>
    </submittedName>
</protein>
<dbReference type="InterPro" id="IPR042100">
    <property type="entry name" value="Bug_dom1"/>
</dbReference>
<accession>A0A6M1LIB2</accession>
<evidence type="ECO:0000313" key="3">
    <source>
        <dbReference type="EMBL" id="NGM20075.1"/>
    </source>
</evidence>
<dbReference type="Proteomes" id="UP000475385">
    <property type="component" value="Unassembled WGS sequence"/>
</dbReference>
<dbReference type="RefSeq" id="WP_164693940.1">
    <property type="nucleotide sequence ID" value="NZ_JAAIKB010000002.1"/>
</dbReference>
<evidence type="ECO:0000256" key="2">
    <source>
        <dbReference type="SAM" id="SignalP"/>
    </source>
</evidence>
<evidence type="ECO:0000256" key="1">
    <source>
        <dbReference type="ARBA" id="ARBA00006987"/>
    </source>
</evidence>
<evidence type="ECO:0000313" key="4">
    <source>
        <dbReference type="Proteomes" id="UP000475385"/>
    </source>
</evidence>
<dbReference type="SUPFAM" id="SSF53850">
    <property type="entry name" value="Periplasmic binding protein-like II"/>
    <property type="match status" value="1"/>
</dbReference>
<dbReference type="PANTHER" id="PTHR42928">
    <property type="entry name" value="TRICARBOXYLATE-BINDING PROTEIN"/>
    <property type="match status" value="1"/>
</dbReference>
<keyword evidence="2" id="KW-0732">Signal</keyword>
<dbReference type="Gene3D" id="3.40.190.150">
    <property type="entry name" value="Bordetella uptake gene, domain 1"/>
    <property type="match status" value="1"/>
</dbReference>
<reference evidence="3 4" key="2">
    <citation type="submission" date="2020-03" db="EMBL/GenBank/DDBJ databases">
        <title>Roseomonas stagni sp. nov., isolated from pond water in Japan.</title>
        <authorList>
            <person name="Furuhata K."/>
            <person name="Miyamoto H."/>
            <person name="Goto K."/>
        </authorList>
    </citation>
    <scope>NUCLEOTIDE SEQUENCE [LARGE SCALE GENOMIC DNA]</scope>
    <source>
        <strain evidence="3 4">PeD5</strain>
    </source>
</reference>
<proteinExistence type="inferred from homology"/>
<dbReference type="PIRSF" id="PIRSF017082">
    <property type="entry name" value="YflP"/>
    <property type="match status" value="1"/>
</dbReference>
<dbReference type="Pfam" id="PF03401">
    <property type="entry name" value="TctC"/>
    <property type="match status" value="1"/>
</dbReference>